<evidence type="ECO:0000256" key="2">
    <source>
        <dbReference type="ARBA" id="ARBA00006671"/>
    </source>
</evidence>
<dbReference type="Pfam" id="PF00419">
    <property type="entry name" value="Fimbrial"/>
    <property type="match status" value="1"/>
</dbReference>
<dbReference type="InterPro" id="IPR036937">
    <property type="entry name" value="Adhesion_dom_fimbrial_sf"/>
</dbReference>
<dbReference type="GO" id="GO:0009289">
    <property type="term" value="C:pilus"/>
    <property type="evidence" value="ECO:0007669"/>
    <property type="project" value="UniProtKB-SubCell"/>
</dbReference>
<dbReference type="InterPro" id="IPR050263">
    <property type="entry name" value="Bact_Fimbrial_Adh_Pro"/>
</dbReference>
<feature type="chain" id="PRO_5034364284" evidence="5">
    <location>
        <begin position="49"/>
        <end position="210"/>
    </location>
</feature>
<dbReference type="GO" id="GO:0043709">
    <property type="term" value="P:cell adhesion involved in single-species biofilm formation"/>
    <property type="evidence" value="ECO:0007669"/>
    <property type="project" value="TreeGrafter"/>
</dbReference>
<evidence type="ECO:0000256" key="1">
    <source>
        <dbReference type="ARBA" id="ARBA00004561"/>
    </source>
</evidence>
<evidence type="ECO:0000256" key="5">
    <source>
        <dbReference type="SAM" id="SignalP"/>
    </source>
</evidence>
<dbReference type="AlphaFoldDB" id="A0A8I0Q2X3"/>
<organism evidence="7 8">
    <name type="scientific">Morganella morganii</name>
    <name type="common">Proteus morganii</name>
    <dbReference type="NCBI Taxonomy" id="582"/>
    <lineage>
        <taxon>Bacteria</taxon>
        <taxon>Pseudomonadati</taxon>
        <taxon>Pseudomonadota</taxon>
        <taxon>Gammaproteobacteria</taxon>
        <taxon>Enterobacterales</taxon>
        <taxon>Morganellaceae</taxon>
        <taxon>Morganella</taxon>
    </lineage>
</organism>
<dbReference type="Proteomes" id="UP000650477">
    <property type="component" value="Unassembled WGS sequence"/>
</dbReference>
<dbReference type="EMBL" id="PKLF01000014">
    <property type="protein sequence ID" value="MBE8613805.1"/>
    <property type="molecule type" value="Genomic_DNA"/>
</dbReference>
<keyword evidence="3 5" id="KW-0732">Signal</keyword>
<dbReference type="Gene3D" id="2.60.40.1090">
    <property type="entry name" value="Fimbrial-type adhesion domain"/>
    <property type="match status" value="1"/>
</dbReference>
<comment type="similarity">
    <text evidence="2">Belongs to the fimbrial protein family.</text>
</comment>
<dbReference type="SUPFAM" id="SSF49401">
    <property type="entry name" value="Bacterial adhesins"/>
    <property type="match status" value="1"/>
</dbReference>
<evidence type="ECO:0000313" key="7">
    <source>
        <dbReference type="EMBL" id="MBE8613805.1"/>
    </source>
</evidence>
<sequence length="210" mass="22854">MTKNKFTESVINFVSVFIIYSIPERIMNKKFALAASLSFIFVANSASAATTASGGSINFTGFITDATCTINNGNANMSVLLDPITVNQITHSGAIEEGKKAFSLELSDCNASDKDKKSLHINFASTNLIANNGNYLINQETDEKGNHKNVGIALTSQKSDEVINLNTPYDTKIIADNGVMQFYAKYYKVGSEPAQPGKINTMLTYNLSYF</sequence>
<keyword evidence="4" id="KW-0281">Fimbrium</keyword>
<name>A0A8I0Q2X3_MORMO</name>
<comment type="subcellular location">
    <subcellularLocation>
        <location evidence="1">Fimbrium</location>
    </subcellularLocation>
</comment>
<evidence type="ECO:0000256" key="3">
    <source>
        <dbReference type="ARBA" id="ARBA00022729"/>
    </source>
</evidence>
<protein>
    <submittedName>
        <fullName evidence="7">Type 1 fimbrial protein</fullName>
    </submittedName>
</protein>
<reference evidence="7" key="1">
    <citation type="submission" date="2017-12" db="EMBL/GenBank/DDBJ databases">
        <title>Genome sequencing and analysis.</title>
        <authorList>
            <person name="Huang Y.-T."/>
        </authorList>
    </citation>
    <scope>NUCLEOTIDE SEQUENCE</scope>
    <source>
        <strain evidence="7">VGH116</strain>
    </source>
</reference>
<gene>
    <name evidence="7" type="ORF">CYG68_15555</name>
</gene>
<evidence type="ECO:0000259" key="6">
    <source>
        <dbReference type="Pfam" id="PF00419"/>
    </source>
</evidence>
<feature type="signal peptide" evidence="5">
    <location>
        <begin position="1"/>
        <end position="48"/>
    </location>
</feature>
<feature type="domain" description="Fimbrial-type adhesion" evidence="6">
    <location>
        <begin position="57"/>
        <end position="209"/>
    </location>
</feature>
<proteinExistence type="inferred from homology"/>
<evidence type="ECO:0000313" key="8">
    <source>
        <dbReference type="Proteomes" id="UP000650477"/>
    </source>
</evidence>
<comment type="caution">
    <text evidence="7">The sequence shown here is derived from an EMBL/GenBank/DDBJ whole genome shotgun (WGS) entry which is preliminary data.</text>
</comment>
<dbReference type="InterPro" id="IPR000259">
    <property type="entry name" value="Adhesion_dom_fimbrial"/>
</dbReference>
<dbReference type="PANTHER" id="PTHR33420:SF3">
    <property type="entry name" value="FIMBRIAL SUBUNIT ELFA"/>
    <property type="match status" value="1"/>
</dbReference>
<evidence type="ECO:0000256" key="4">
    <source>
        <dbReference type="ARBA" id="ARBA00023263"/>
    </source>
</evidence>
<dbReference type="PANTHER" id="PTHR33420">
    <property type="entry name" value="FIMBRIAL SUBUNIT ELFA-RELATED"/>
    <property type="match status" value="1"/>
</dbReference>
<dbReference type="InterPro" id="IPR008966">
    <property type="entry name" value="Adhesion_dom_sf"/>
</dbReference>
<accession>A0A8I0Q2X3</accession>